<evidence type="ECO:0000256" key="7">
    <source>
        <dbReference type="RuleBase" id="RU363032"/>
    </source>
</evidence>
<keyword evidence="5 7" id="KW-1133">Transmembrane helix</keyword>
<dbReference type="EMBL" id="JQCN01000032">
    <property type="protein sequence ID" value="KRN99371.1"/>
    <property type="molecule type" value="Genomic_DNA"/>
</dbReference>
<feature type="transmembrane region" description="Helical" evidence="7">
    <location>
        <begin position="142"/>
        <end position="163"/>
    </location>
</feature>
<dbReference type="GO" id="GO:0005886">
    <property type="term" value="C:plasma membrane"/>
    <property type="evidence" value="ECO:0007669"/>
    <property type="project" value="UniProtKB-SubCell"/>
</dbReference>
<dbReference type="STRING" id="449659.IV66_GL001625"/>
<dbReference type="GO" id="GO:0055085">
    <property type="term" value="P:transmembrane transport"/>
    <property type="evidence" value="ECO:0007669"/>
    <property type="project" value="InterPro"/>
</dbReference>
<dbReference type="PANTHER" id="PTHR43744">
    <property type="entry name" value="ABC TRANSPORTER PERMEASE PROTEIN MG189-RELATED-RELATED"/>
    <property type="match status" value="1"/>
</dbReference>
<evidence type="ECO:0000256" key="1">
    <source>
        <dbReference type="ARBA" id="ARBA00004651"/>
    </source>
</evidence>
<keyword evidence="3" id="KW-1003">Cell membrane</keyword>
<name>A0A0R2LCN3_9LACO</name>
<gene>
    <name evidence="9" type="ORF">IV66_GL001625</name>
</gene>
<comment type="subcellular location">
    <subcellularLocation>
        <location evidence="1 7">Cell membrane</location>
        <topology evidence="1 7">Multi-pass membrane protein</topology>
    </subcellularLocation>
</comment>
<dbReference type="SUPFAM" id="SSF161098">
    <property type="entry name" value="MetI-like"/>
    <property type="match status" value="1"/>
</dbReference>
<keyword evidence="2 7" id="KW-0813">Transport</keyword>
<evidence type="ECO:0000256" key="5">
    <source>
        <dbReference type="ARBA" id="ARBA00022989"/>
    </source>
</evidence>
<dbReference type="RefSeq" id="WP_017868941.1">
    <property type="nucleotide sequence ID" value="NZ_BJYB01000030.1"/>
</dbReference>
<feature type="transmembrane region" description="Helical" evidence="7">
    <location>
        <begin position="242"/>
        <end position="263"/>
    </location>
</feature>
<feature type="transmembrane region" description="Helical" evidence="7">
    <location>
        <begin position="77"/>
        <end position="96"/>
    </location>
</feature>
<dbReference type="OrthoDB" id="9794684at2"/>
<keyword evidence="10" id="KW-1185">Reference proteome</keyword>
<evidence type="ECO:0000256" key="6">
    <source>
        <dbReference type="ARBA" id="ARBA00023136"/>
    </source>
</evidence>
<dbReference type="InterPro" id="IPR000515">
    <property type="entry name" value="MetI-like"/>
</dbReference>
<dbReference type="Proteomes" id="UP000051886">
    <property type="component" value="Unassembled WGS sequence"/>
</dbReference>
<evidence type="ECO:0000256" key="2">
    <source>
        <dbReference type="ARBA" id="ARBA00022448"/>
    </source>
</evidence>
<keyword evidence="4 7" id="KW-0812">Transmembrane</keyword>
<comment type="similarity">
    <text evidence="7">Belongs to the binding-protein-dependent transport system permease family.</text>
</comment>
<evidence type="ECO:0000259" key="8">
    <source>
        <dbReference type="PROSITE" id="PS50928"/>
    </source>
</evidence>
<comment type="caution">
    <text evidence="9">The sequence shown here is derived from an EMBL/GenBank/DDBJ whole genome shotgun (WGS) entry which is preliminary data.</text>
</comment>
<feature type="transmembrane region" description="Helical" evidence="7">
    <location>
        <begin position="108"/>
        <end position="130"/>
    </location>
</feature>
<feature type="transmembrane region" description="Helical" evidence="7">
    <location>
        <begin position="12"/>
        <end position="35"/>
    </location>
</feature>
<feature type="domain" description="ABC transmembrane type-1" evidence="8">
    <location>
        <begin position="73"/>
        <end position="263"/>
    </location>
</feature>
<dbReference type="PATRIC" id="fig|449659.4.peg.1658"/>
<dbReference type="Gene3D" id="1.10.3720.10">
    <property type="entry name" value="MetI-like"/>
    <property type="match status" value="1"/>
</dbReference>
<keyword evidence="6 7" id="KW-0472">Membrane</keyword>
<dbReference type="AlphaFoldDB" id="A0A0R2LCN3"/>
<accession>A0A0R2LCN3</accession>
<evidence type="ECO:0000313" key="10">
    <source>
        <dbReference type="Proteomes" id="UP000051886"/>
    </source>
</evidence>
<reference evidence="9 10" key="1">
    <citation type="journal article" date="2015" name="Genome Announc.">
        <title>Expanding the biotechnology potential of lactobacilli through comparative genomics of 213 strains and associated genera.</title>
        <authorList>
            <person name="Sun Z."/>
            <person name="Harris H.M."/>
            <person name="McCann A."/>
            <person name="Guo C."/>
            <person name="Argimon S."/>
            <person name="Zhang W."/>
            <person name="Yang X."/>
            <person name="Jeffery I.B."/>
            <person name="Cooney J.C."/>
            <person name="Kagawa T.F."/>
            <person name="Liu W."/>
            <person name="Song Y."/>
            <person name="Salvetti E."/>
            <person name="Wrobel A."/>
            <person name="Rasinkangas P."/>
            <person name="Parkhill J."/>
            <person name="Rea M.C."/>
            <person name="O'Sullivan O."/>
            <person name="Ritari J."/>
            <person name="Douillard F.P."/>
            <person name="Paul Ross R."/>
            <person name="Yang R."/>
            <person name="Briner A.E."/>
            <person name="Felis G.E."/>
            <person name="de Vos W.M."/>
            <person name="Barrangou R."/>
            <person name="Klaenhammer T.R."/>
            <person name="Caufield P.W."/>
            <person name="Cui Y."/>
            <person name="Zhang H."/>
            <person name="O'Toole P.W."/>
        </authorList>
    </citation>
    <scope>NUCLEOTIDE SEQUENCE [LARGE SCALE GENOMIC DNA]</scope>
    <source>
        <strain evidence="9 10">NBRC 103219</strain>
    </source>
</reference>
<feature type="transmembrane region" description="Helical" evidence="7">
    <location>
        <begin position="184"/>
        <end position="206"/>
    </location>
</feature>
<proteinExistence type="inferred from homology"/>
<sequence>MKNLLKNQKWNSLLYGVLAALVALVWVYPFVIVVVNSLKTKRGIFSNPLWFTHDFTVDNFVTAYQALDFTHSFVNSLLITVGSVVLITAVSAAAAYALTRHQVKMSSFVYYLCAATMLVPFQSIMIPLVSMFGSMNFLNRTALILMNTGLSVSLSVILYYGAFQGVPKSMDEAAKLDGASSFRVFADVVLPAVNPMTGTVIILNAMKLWNDYLLPSLVVNKNGMYTIPLKMYMFFGETNSEWQLALAGLVLSMIPIIILFLLLQKQVMSSVTEGAIK</sequence>
<evidence type="ECO:0000256" key="3">
    <source>
        <dbReference type="ARBA" id="ARBA00022475"/>
    </source>
</evidence>
<evidence type="ECO:0000256" key="4">
    <source>
        <dbReference type="ARBA" id="ARBA00022692"/>
    </source>
</evidence>
<protein>
    <submittedName>
        <fullName evidence="9">ABC-type maltose transport system, permease component</fullName>
    </submittedName>
</protein>
<dbReference type="PANTHER" id="PTHR43744:SF3">
    <property type="entry name" value="LACTOSE TRANSPORT SYSTEM PERMEASE PROTEIN LACG"/>
    <property type="match status" value="1"/>
</dbReference>
<dbReference type="InterPro" id="IPR035906">
    <property type="entry name" value="MetI-like_sf"/>
</dbReference>
<organism evidence="9 10">
    <name type="scientific">Ligilactobacillus pobuzihii</name>
    <dbReference type="NCBI Taxonomy" id="449659"/>
    <lineage>
        <taxon>Bacteria</taxon>
        <taxon>Bacillati</taxon>
        <taxon>Bacillota</taxon>
        <taxon>Bacilli</taxon>
        <taxon>Lactobacillales</taxon>
        <taxon>Lactobacillaceae</taxon>
        <taxon>Ligilactobacillus</taxon>
    </lineage>
</organism>
<evidence type="ECO:0000313" key="9">
    <source>
        <dbReference type="EMBL" id="KRN99371.1"/>
    </source>
</evidence>
<dbReference type="PROSITE" id="PS50928">
    <property type="entry name" value="ABC_TM1"/>
    <property type="match status" value="1"/>
</dbReference>
<dbReference type="CDD" id="cd06261">
    <property type="entry name" value="TM_PBP2"/>
    <property type="match status" value="1"/>
</dbReference>
<dbReference type="Pfam" id="PF00528">
    <property type="entry name" value="BPD_transp_1"/>
    <property type="match status" value="1"/>
</dbReference>